<keyword evidence="9 11" id="KW-0472">Membrane</keyword>
<dbReference type="OrthoDB" id="272987at2759"/>
<dbReference type="InterPro" id="IPR048369">
    <property type="entry name" value="COG6_C"/>
</dbReference>
<protein>
    <recommendedName>
        <fullName evidence="5 11">Conserved oligomeric Golgi complex subunit 6</fullName>
        <shortName evidence="11">COG complex subunit 6</shortName>
    </recommendedName>
    <alternativeName>
        <fullName evidence="10 11">Component of oligomeric Golgi complex 6</fullName>
    </alternativeName>
</protein>
<evidence type="ECO:0000256" key="4">
    <source>
        <dbReference type="ARBA" id="ARBA00011166"/>
    </source>
</evidence>
<comment type="caution">
    <text evidence="15">The sequence shown here is derived from an EMBL/GenBank/DDBJ whole genome shotgun (WGS) entry which is preliminary data.</text>
</comment>
<evidence type="ECO:0000259" key="13">
    <source>
        <dbReference type="Pfam" id="PF06419"/>
    </source>
</evidence>
<evidence type="ECO:0000256" key="3">
    <source>
        <dbReference type="ARBA" id="ARBA00011023"/>
    </source>
</evidence>
<feature type="domain" description="Conserved Oligomeric Golgi complex subunit 6 C-terminal" evidence="14">
    <location>
        <begin position="200"/>
        <end position="378"/>
    </location>
</feature>
<dbReference type="EMBL" id="SEYY01023837">
    <property type="protein sequence ID" value="KAB7494587.1"/>
    <property type="molecule type" value="Genomic_DNA"/>
</dbReference>
<comment type="subunit">
    <text evidence="4">Component of the conserved oligomeric Golgi complex which is composed of eight different subunits and is required for normal Golgi morphology and localization.</text>
</comment>
<dbReference type="Pfam" id="PF20653">
    <property type="entry name" value="COG6_C"/>
    <property type="match status" value="1"/>
</dbReference>
<keyword evidence="7 11" id="KW-0653">Protein transport</keyword>
<evidence type="ECO:0000256" key="6">
    <source>
        <dbReference type="ARBA" id="ARBA00022448"/>
    </source>
</evidence>
<keyword evidence="6 11" id="KW-0813">Transport</keyword>
<evidence type="ECO:0000256" key="12">
    <source>
        <dbReference type="SAM" id="Coils"/>
    </source>
</evidence>
<dbReference type="GO" id="GO:0006891">
    <property type="term" value="P:intra-Golgi vesicle-mediated transport"/>
    <property type="evidence" value="ECO:0007669"/>
    <property type="project" value="UniProtKB-UniRule"/>
</dbReference>
<evidence type="ECO:0000256" key="1">
    <source>
        <dbReference type="ARBA" id="ARBA00003627"/>
    </source>
</evidence>
<evidence type="ECO:0000256" key="11">
    <source>
        <dbReference type="RuleBase" id="RU365075"/>
    </source>
</evidence>
<dbReference type="GO" id="GO:0017119">
    <property type="term" value="C:Golgi transport complex"/>
    <property type="evidence" value="ECO:0007669"/>
    <property type="project" value="UniProtKB-UniRule"/>
</dbReference>
<feature type="coiled-coil region" evidence="12">
    <location>
        <begin position="95"/>
        <end position="122"/>
    </location>
</feature>
<accession>A0A5N5SKU8</accession>
<evidence type="ECO:0000256" key="5">
    <source>
        <dbReference type="ARBA" id="ARBA00020973"/>
    </source>
</evidence>
<evidence type="ECO:0000256" key="7">
    <source>
        <dbReference type="ARBA" id="ARBA00022927"/>
    </source>
</evidence>
<keyword evidence="8 11" id="KW-0333">Golgi apparatus</keyword>
<evidence type="ECO:0000313" key="15">
    <source>
        <dbReference type="EMBL" id="KAB7494587.1"/>
    </source>
</evidence>
<sequence length="429" mass="48618">MVVVTNENMKKAEGQEKIEANSDKNLNPLSNKISKILDTRLENDKDTLDALKELSTFFKENTLQSRRNLRGQIERRSVGINEEFVNALRDVKIAVDGIYKEVNEMNKECSEMKKKLQMTKSETNHLIRQTNSLQVQSHKLQMQEEVVKTFLKNFQLSSEEMFALKGSSRDSPITSQFFEALNKTQIIRNNTKYLLQTGHQKTALDIMEQMNVARESALERLFRWFQAQTRTPDPSPLIPEALAALQERPVLFKLHLGFLDALTLGGPGGAPKPIELQAHDPLRYVGDMLAWIHQALPSEREAAQLLFSKCVDIDASEQVQQTISGVSESVCRPLKTRIEQVIVSEQGKGDPVGGKKAVHLYKISSLLHFYMSTIKQVTHACDRVEPPGETLAPSAGVAKNPFPFNRNRDSSNCFRRCSSRFQADHKLRR</sequence>
<keyword evidence="12" id="KW-0175">Coiled coil</keyword>
<proteinExistence type="inferred from homology"/>
<dbReference type="Pfam" id="PF06419">
    <property type="entry name" value="COG6_N"/>
    <property type="match status" value="1"/>
</dbReference>
<evidence type="ECO:0000256" key="9">
    <source>
        <dbReference type="ARBA" id="ARBA00023136"/>
    </source>
</evidence>
<name>A0A5N5SKU8_9CRUS</name>
<dbReference type="Proteomes" id="UP000326759">
    <property type="component" value="Unassembled WGS sequence"/>
</dbReference>
<dbReference type="GO" id="GO:0000139">
    <property type="term" value="C:Golgi membrane"/>
    <property type="evidence" value="ECO:0007669"/>
    <property type="project" value="UniProtKB-SubCell"/>
</dbReference>
<evidence type="ECO:0000256" key="8">
    <source>
        <dbReference type="ARBA" id="ARBA00023034"/>
    </source>
</evidence>
<feature type="domain" description="Conserved oligomeric complex COG6 N-terminal" evidence="13">
    <location>
        <begin position="54"/>
        <end position="166"/>
    </location>
</feature>
<dbReference type="AlphaFoldDB" id="A0A5N5SKU8"/>
<dbReference type="PANTHER" id="PTHR21506">
    <property type="entry name" value="COMPONENT OF OLIGOMERIC GOLGI COMPLEX 6"/>
    <property type="match status" value="1"/>
</dbReference>
<keyword evidence="16" id="KW-1185">Reference proteome</keyword>
<evidence type="ECO:0000259" key="14">
    <source>
        <dbReference type="Pfam" id="PF20653"/>
    </source>
</evidence>
<dbReference type="InterPro" id="IPR010490">
    <property type="entry name" value="COG6"/>
</dbReference>
<organism evidence="15 16">
    <name type="scientific">Armadillidium nasatum</name>
    <dbReference type="NCBI Taxonomy" id="96803"/>
    <lineage>
        <taxon>Eukaryota</taxon>
        <taxon>Metazoa</taxon>
        <taxon>Ecdysozoa</taxon>
        <taxon>Arthropoda</taxon>
        <taxon>Crustacea</taxon>
        <taxon>Multicrustacea</taxon>
        <taxon>Malacostraca</taxon>
        <taxon>Eumalacostraca</taxon>
        <taxon>Peracarida</taxon>
        <taxon>Isopoda</taxon>
        <taxon>Oniscidea</taxon>
        <taxon>Crinocheta</taxon>
        <taxon>Armadillidiidae</taxon>
        <taxon>Armadillidium</taxon>
    </lineage>
</organism>
<dbReference type="GO" id="GO:0015031">
    <property type="term" value="P:protein transport"/>
    <property type="evidence" value="ECO:0007669"/>
    <property type="project" value="UniProtKB-KW"/>
</dbReference>
<evidence type="ECO:0000313" key="16">
    <source>
        <dbReference type="Proteomes" id="UP000326759"/>
    </source>
</evidence>
<evidence type="ECO:0000256" key="10">
    <source>
        <dbReference type="ARBA" id="ARBA00031348"/>
    </source>
</evidence>
<dbReference type="PANTHER" id="PTHR21506:SF0">
    <property type="entry name" value="CONSERVED OLIGOMERIC GOLGI COMPLEX SUBUNIT 6"/>
    <property type="match status" value="1"/>
</dbReference>
<comment type="function">
    <text evidence="1 11">Required for normal Golgi function.</text>
</comment>
<reference evidence="15 16" key="1">
    <citation type="journal article" date="2019" name="PLoS Biol.">
        <title>Sex chromosomes control vertical transmission of feminizing Wolbachia symbionts in an isopod.</title>
        <authorList>
            <person name="Becking T."/>
            <person name="Chebbi M.A."/>
            <person name="Giraud I."/>
            <person name="Moumen B."/>
            <person name="Laverre T."/>
            <person name="Caubet Y."/>
            <person name="Peccoud J."/>
            <person name="Gilbert C."/>
            <person name="Cordaux R."/>
        </authorList>
    </citation>
    <scope>NUCLEOTIDE SEQUENCE [LARGE SCALE GENOMIC DNA]</scope>
    <source>
        <strain evidence="15">ANa2</strain>
        <tissue evidence="15">Whole body excluding digestive tract and cuticle</tissue>
    </source>
</reference>
<gene>
    <name evidence="15" type="primary">COG6</name>
    <name evidence="15" type="ORF">Anas_07671</name>
</gene>
<dbReference type="InterPro" id="IPR048368">
    <property type="entry name" value="COG6_N"/>
</dbReference>
<evidence type="ECO:0000256" key="2">
    <source>
        <dbReference type="ARBA" id="ARBA00004395"/>
    </source>
</evidence>
<comment type="similarity">
    <text evidence="3 11">Belongs to the COG6 family.</text>
</comment>
<dbReference type="SMART" id="SM01087">
    <property type="entry name" value="COG6"/>
    <property type="match status" value="1"/>
</dbReference>
<comment type="subcellular location">
    <subcellularLocation>
        <location evidence="2 11">Golgi apparatus membrane</location>
        <topology evidence="2 11">Peripheral membrane protein</topology>
    </subcellularLocation>
</comment>